<dbReference type="SUPFAM" id="SSF53720">
    <property type="entry name" value="ALDH-like"/>
    <property type="match status" value="1"/>
</dbReference>
<protein>
    <recommendedName>
        <fullName evidence="6">4-(hydroxymethyl)benzenesulfonate dehydrogenase</fullName>
        <ecNumber evidence="6">1.1.1.257</ecNumber>
    </recommendedName>
    <alternativeName>
        <fullName evidence="7">Toluenesulfonate aldehyde dehydrogenase TsaD</fullName>
    </alternativeName>
</protein>
<evidence type="ECO:0000256" key="6">
    <source>
        <dbReference type="ARBA" id="ARBA00066857"/>
    </source>
</evidence>
<feature type="active site" evidence="8">
    <location>
        <position position="269"/>
    </location>
</feature>
<evidence type="ECO:0000313" key="12">
    <source>
        <dbReference type="Proteomes" id="UP000003856"/>
    </source>
</evidence>
<comment type="caution">
    <text evidence="11">The sequence shown here is derived from an EMBL/GenBank/DDBJ whole genome shotgun (WGS) entry which is preliminary data.</text>
</comment>
<keyword evidence="3 9" id="KW-0560">Oxidoreductase</keyword>
<dbReference type="GO" id="GO:0018462">
    <property type="term" value="F:4-(hydroxymethyl)benzenesulfonate dehydrogenase activity"/>
    <property type="evidence" value="ECO:0007669"/>
    <property type="project" value="UniProtKB-EC"/>
</dbReference>
<dbReference type="CDD" id="cd07109">
    <property type="entry name" value="ALDH_AAS00426"/>
    <property type="match status" value="1"/>
</dbReference>
<dbReference type="EMBL" id="ACQT01000001">
    <property type="protein sequence ID" value="EER62352.1"/>
    <property type="molecule type" value="Genomic_DNA"/>
</dbReference>
<evidence type="ECO:0000256" key="5">
    <source>
        <dbReference type="ARBA" id="ARBA00056807"/>
    </source>
</evidence>
<gene>
    <name evidence="11" type="ORF">AcdelDRAFT_0036</name>
</gene>
<dbReference type="EC" id="1.1.1.257" evidence="6"/>
<name>C5SZF6_ACIDE</name>
<reference evidence="11 12" key="1">
    <citation type="submission" date="2009-05" db="EMBL/GenBank/DDBJ databases">
        <title>The draft genome of Acidovorax delafieldii 2AN.</title>
        <authorList>
            <consortium name="US DOE Joint Genome Institute (JGI-PGF)"/>
            <person name="Lucas S."/>
            <person name="Copeland A."/>
            <person name="Lapidus A."/>
            <person name="Glavina del Rio T."/>
            <person name="Tice H."/>
            <person name="Bruce D."/>
            <person name="Goodwin L."/>
            <person name="Pitluck S."/>
            <person name="Larimer F."/>
            <person name="Land M.L."/>
            <person name="Hauser L."/>
            <person name="Shelobolina E.S."/>
            <person name="Picardal F."/>
            <person name="Roden E."/>
            <person name="Emerson D."/>
        </authorList>
    </citation>
    <scope>NUCLEOTIDE SEQUENCE [LARGE SCALE GENOMIC DNA]</scope>
    <source>
        <strain evidence="11 12">2AN</strain>
    </source>
</reference>
<dbReference type="PANTHER" id="PTHR11699">
    <property type="entry name" value="ALDEHYDE DEHYDROGENASE-RELATED"/>
    <property type="match status" value="1"/>
</dbReference>
<evidence type="ECO:0000256" key="9">
    <source>
        <dbReference type="RuleBase" id="RU003345"/>
    </source>
</evidence>
<comment type="function">
    <text evidence="5">Involved in the toluene-4-sulfonate degradation pathway. Does not discriminate between the sulfonate and the carboxyl substituents and can also be involved in the p-toluenecarboxylate degradation pathway.</text>
</comment>
<dbReference type="AlphaFoldDB" id="C5SZF6"/>
<comment type="similarity">
    <text evidence="1 9">Belongs to the aldehyde dehydrogenase family.</text>
</comment>
<organism evidence="11 12">
    <name type="scientific">Acidovorax delafieldii 2AN</name>
    <dbReference type="NCBI Taxonomy" id="573060"/>
    <lineage>
        <taxon>Bacteria</taxon>
        <taxon>Pseudomonadati</taxon>
        <taxon>Pseudomonadota</taxon>
        <taxon>Betaproteobacteria</taxon>
        <taxon>Burkholderiales</taxon>
        <taxon>Comamonadaceae</taxon>
        <taxon>Acidovorax</taxon>
    </lineage>
</organism>
<dbReference type="Gene3D" id="3.40.605.10">
    <property type="entry name" value="Aldehyde Dehydrogenase, Chain A, domain 1"/>
    <property type="match status" value="1"/>
</dbReference>
<dbReference type="Pfam" id="PF00171">
    <property type="entry name" value="Aldedh"/>
    <property type="match status" value="1"/>
</dbReference>
<feature type="domain" description="Aldehyde dehydrogenase" evidence="10">
    <location>
        <begin position="39"/>
        <end position="495"/>
    </location>
</feature>
<dbReference type="InterPro" id="IPR029510">
    <property type="entry name" value="Ald_DH_CS_GLU"/>
</dbReference>
<evidence type="ECO:0000256" key="7">
    <source>
        <dbReference type="ARBA" id="ARBA00079883"/>
    </source>
</evidence>
<dbReference type="InterPro" id="IPR016162">
    <property type="entry name" value="Ald_DH_N"/>
</dbReference>
<proteinExistence type="inferred from homology"/>
<dbReference type="GO" id="GO:0016620">
    <property type="term" value="F:oxidoreductase activity, acting on the aldehyde or oxo group of donors, NAD or NADP as acceptor"/>
    <property type="evidence" value="ECO:0007669"/>
    <property type="project" value="InterPro"/>
</dbReference>
<evidence type="ECO:0000256" key="3">
    <source>
        <dbReference type="ARBA" id="ARBA00023002"/>
    </source>
</evidence>
<evidence type="ECO:0000256" key="8">
    <source>
        <dbReference type="PROSITE-ProRule" id="PRU10007"/>
    </source>
</evidence>
<dbReference type="InterPro" id="IPR016161">
    <property type="entry name" value="Ald_DH/histidinol_DH"/>
</dbReference>
<sequence length="500" mass="52474">MSSSPLGNVSSIGMNIDQPLANVKTIFVGGSWRAAPDGAVLPMHAPADGRLIGHISRGTAADVDAAVTAAQAALDSPAWGGLSAVQRGRLLMALSRRVQEEVERLAWLEAHDTGKPIGLARGDMQVLARYLEFYAGAADKVHGEVIPFEPGYTVTVSREPLGVTAHIIPWNYPAQMFGRSLAPALAMGNAVVLKPSEDACMSCLAVAELAQEVGFPPGAINLVTGLGAEAGAALSAHPDVRLVTFTGSSEVGALVQAAAARHHVPVTLELGGKSPQIVFADADLERAADAVVRGIVQNAGQTCSAGSRVLVERSVFAAFAERLASRFAAVRLGTPEANADLGPLINASQRERVERFVAQARADGIAVIAETPLPDDLPPQGLFVAPVVFGPVHARHPLAREEVFGPVLCAMPFEDELDAIRLANDTDFGLVAAVWTRDGDRQARLARRIQSGQFFINCYGAGGGVELPFGGVKRSGHGREKGMAALEEMSVTKTVVHFHG</sequence>
<comment type="subunit">
    <text evidence="2">Homodimer.</text>
</comment>
<dbReference type="InterPro" id="IPR015590">
    <property type="entry name" value="Aldehyde_DH_dom"/>
</dbReference>
<evidence type="ECO:0000256" key="1">
    <source>
        <dbReference type="ARBA" id="ARBA00009986"/>
    </source>
</evidence>
<dbReference type="Gene3D" id="3.40.309.10">
    <property type="entry name" value="Aldehyde Dehydrogenase, Chain A, domain 2"/>
    <property type="match status" value="1"/>
</dbReference>
<dbReference type="FunFam" id="3.40.605.10:FF:000007">
    <property type="entry name" value="NAD/NADP-dependent betaine aldehyde dehydrogenase"/>
    <property type="match status" value="1"/>
</dbReference>
<dbReference type="PATRIC" id="fig|573060.9.peg.5174"/>
<keyword evidence="12" id="KW-1185">Reference proteome</keyword>
<dbReference type="Proteomes" id="UP000003856">
    <property type="component" value="Unassembled WGS sequence"/>
</dbReference>
<dbReference type="InterPro" id="IPR016163">
    <property type="entry name" value="Ald_DH_C"/>
</dbReference>
<evidence type="ECO:0000256" key="2">
    <source>
        <dbReference type="ARBA" id="ARBA00011738"/>
    </source>
</evidence>
<evidence type="ECO:0000256" key="4">
    <source>
        <dbReference type="ARBA" id="ARBA00051407"/>
    </source>
</evidence>
<comment type="catalytic activity">
    <reaction evidence="4">
        <text>4-(hydroxymethyl)benzenesulfonate + NAD(+) = 4-formylbenzenesulfonate + NADH + H(+)</text>
        <dbReference type="Rhea" id="RHEA:24412"/>
        <dbReference type="ChEBI" id="CHEBI:11944"/>
        <dbReference type="ChEBI" id="CHEBI:11987"/>
        <dbReference type="ChEBI" id="CHEBI:15378"/>
        <dbReference type="ChEBI" id="CHEBI:57540"/>
        <dbReference type="ChEBI" id="CHEBI:57945"/>
        <dbReference type="EC" id="1.1.1.257"/>
    </reaction>
</comment>
<evidence type="ECO:0000313" key="11">
    <source>
        <dbReference type="EMBL" id="EER62352.1"/>
    </source>
</evidence>
<evidence type="ECO:0000259" key="10">
    <source>
        <dbReference type="Pfam" id="PF00171"/>
    </source>
</evidence>
<accession>C5SZF6</accession>
<dbReference type="PROSITE" id="PS00687">
    <property type="entry name" value="ALDEHYDE_DEHYDR_GLU"/>
    <property type="match status" value="1"/>
</dbReference>
<dbReference type="PROSITE" id="PS00070">
    <property type="entry name" value="ALDEHYDE_DEHYDR_CYS"/>
    <property type="match status" value="1"/>
</dbReference>
<dbReference type="InterPro" id="IPR016160">
    <property type="entry name" value="Ald_DH_CS_CYS"/>
</dbReference>